<dbReference type="Gene3D" id="2.20.25.30">
    <property type="match status" value="1"/>
</dbReference>
<comment type="caution">
    <text evidence="4">The sequence shown here is derived from an EMBL/GenBank/DDBJ whole genome shotgun (WGS) entry which is preliminary data.</text>
</comment>
<keyword evidence="3" id="KW-0687">Ribonucleoprotein</keyword>
<keyword evidence="5" id="KW-1185">Reference proteome</keyword>
<evidence type="ECO:0000313" key="4">
    <source>
        <dbReference type="EMBL" id="VCW68299.1"/>
    </source>
</evidence>
<dbReference type="PANTHER" id="PTHR48160">
    <property type="entry name" value="LARGE RIBOSOMAL SUBUNIT PROTEIN EL43"/>
    <property type="match status" value="1"/>
</dbReference>
<dbReference type="AlphaFoldDB" id="A0A9X9LHL5"/>
<keyword evidence="2" id="KW-0689">Ribosomal protein</keyword>
<dbReference type="EMBL" id="CYRY02003714">
    <property type="protein sequence ID" value="VCW68299.1"/>
    <property type="molecule type" value="Genomic_DNA"/>
</dbReference>
<sequence>MARKIEISQHAKYTLSFGGKSKVKRPAVGLWCCGSCMKIVASGAWAPNTTPAITVTSAITLNELKDQQKIHHLKPC</sequence>
<reference evidence="4 5" key="1">
    <citation type="submission" date="2018-10" db="EMBL/GenBank/DDBJ databases">
        <authorList>
            <person name="Ekblom R."/>
            <person name="Jareborg N."/>
        </authorList>
    </citation>
    <scope>NUCLEOTIDE SEQUENCE [LARGE SCALE GENOMIC DNA]</scope>
    <source>
        <tissue evidence="4">Muscle</tissue>
    </source>
</reference>
<protein>
    <recommendedName>
        <fullName evidence="6">60S ribosomal protein L37a</fullName>
    </recommendedName>
</protein>
<organism evidence="4 5">
    <name type="scientific">Gulo gulo</name>
    <name type="common">Wolverine</name>
    <name type="synonym">Gluton</name>
    <dbReference type="NCBI Taxonomy" id="48420"/>
    <lineage>
        <taxon>Eukaryota</taxon>
        <taxon>Metazoa</taxon>
        <taxon>Chordata</taxon>
        <taxon>Craniata</taxon>
        <taxon>Vertebrata</taxon>
        <taxon>Euteleostomi</taxon>
        <taxon>Mammalia</taxon>
        <taxon>Eutheria</taxon>
        <taxon>Laurasiatheria</taxon>
        <taxon>Carnivora</taxon>
        <taxon>Caniformia</taxon>
        <taxon>Musteloidea</taxon>
        <taxon>Mustelidae</taxon>
        <taxon>Guloninae</taxon>
        <taxon>Gulo</taxon>
    </lineage>
</organism>
<evidence type="ECO:0008006" key="6">
    <source>
        <dbReference type="Google" id="ProtNLM"/>
    </source>
</evidence>
<evidence type="ECO:0000313" key="5">
    <source>
        <dbReference type="Proteomes" id="UP000269945"/>
    </source>
</evidence>
<evidence type="ECO:0000256" key="1">
    <source>
        <dbReference type="ARBA" id="ARBA00008672"/>
    </source>
</evidence>
<accession>A0A9X9LHL5</accession>
<proteinExistence type="inferred from homology"/>
<dbReference type="Proteomes" id="UP000269945">
    <property type="component" value="Unassembled WGS sequence"/>
</dbReference>
<dbReference type="InterPro" id="IPR011331">
    <property type="entry name" value="Ribosomal_eL37/eL43"/>
</dbReference>
<gene>
    <name evidence="4" type="ORF">BN2614_LOCUS4</name>
</gene>
<dbReference type="InterPro" id="IPR011332">
    <property type="entry name" value="Ribosomal_zn-bd"/>
</dbReference>
<dbReference type="PANTHER" id="PTHR48160:SF1">
    <property type="entry name" value="LARGE RIBOSOMAL SUBUNIT PROTEIN EL43"/>
    <property type="match status" value="1"/>
</dbReference>
<evidence type="ECO:0000256" key="3">
    <source>
        <dbReference type="ARBA" id="ARBA00023274"/>
    </source>
</evidence>
<name>A0A9X9LHL5_GULGU</name>
<evidence type="ECO:0000256" key="2">
    <source>
        <dbReference type="ARBA" id="ARBA00022980"/>
    </source>
</evidence>
<dbReference type="Pfam" id="PF01780">
    <property type="entry name" value="Ribosomal_L37ae"/>
    <property type="match status" value="1"/>
</dbReference>
<dbReference type="GO" id="GO:0006412">
    <property type="term" value="P:translation"/>
    <property type="evidence" value="ECO:0007669"/>
    <property type="project" value="InterPro"/>
</dbReference>
<dbReference type="GO" id="GO:0003735">
    <property type="term" value="F:structural constituent of ribosome"/>
    <property type="evidence" value="ECO:0007669"/>
    <property type="project" value="InterPro"/>
</dbReference>
<dbReference type="SUPFAM" id="SSF57829">
    <property type="entry name" value="Zn-binding ribosomal proteins"/>
    <property type="match status" value="1"/>
</dbReference>
<dbReference type="GO" id="GO:0022625">
    <property type="term" value="C:cytosolic large ribosomal subunit"/>
    <property type="evidence" value="ECO:0007669"/>
    <property type="project" value="TreeGrafter"/>
</dbReference>
<dbReference type="InterPro" id="IPR002674">
    <property type="entry name" value="Ribosomal_eL43"/>
</dbReference>
<comment type="similarity">
    <text evidence="1">Belongs to the eukaryotic ribosomal protein eL43 family.</text>
</comment>